<gene>
    <name evidence="2" type="ORF">ACFQ4E_15265</name>
</gene>
<evidence type="ECO:0000313" key="2">
    <source>
        <dbReference type="EMBL" id="MFD1343786.1"/>
    </source>
</evidence>
<feature type="chain" id="PRO_5046715205" description="Thioredoxin family protein" evidence="1">
    <location>
        <begin position="23"/>
        <end position="215"/>
    </location>
</feature>
<feature type="signal peptide" evidence="1">
    <location>
        <begin position="1"/>
        <end position="22"/>
    </location>
</feature>
<organism evidence="2 3">
    <name type="scientific">Litorisediminicola beolgyonensis</name>
    <dbReference type="NCBI Taxonomy" id="1173614"/>
    <lineage>
        <taxon>Bacteria</taxon>
        <taxon>Pseudomonadati</taxon>
        <taxon>Pseudomonadota</taxon>
        <taxon>Alphaproteobacteria</taxon>
        <taxon>Rhodobacterales</taxon>
        <taxon>Paracoccaceae</taxon>
        <taxon>Litorisediminicola</taxon>
    </lineage>
</organism>
<dbReference type="Gene3D" id="3.40.30.10">
    <property type="entry name" value="Glutaredoxin"/>
    <property type="match status" value="1"/>
</dbReference>
<dbReference type="EMBL" id="JBHTMU010000031">
    <property type="protein sequence ID" value="MFD1343786.1"/>
    <property type="molecule type" value="Genomic_DNA"/>
</dbReference>
<dbReference type="Proteomes" id="UP001597135">
    <property type="component" value="Unassembled WGS sequence"/>
</dbReference>
<dbReference type="InterPro" id="IPR036249">
    <property type="entry name" value="Thioredoxin-like_sf"/>
</dbReference>
<keyword evidence="3" id="KW-1185">Reference proteome</keyword>
<name>A0ABW3ZL24_9RHOB</name>
<sequence length="215" mass="23188">MTRGARLATTLCAAALAGPVWAGELSVVPGRVEPDCRAGRAQSYDECGSQLDHLATALARAEAEDKHVLAIYGAEWCIWCNVLDAHLAGERGIFGYLVEGERVGMVETPEPGAAEASAALSEFAARSFVILHVEGQYAPDGDAVLAATGAAETLAGWIPYVFVLDRDGRYAGKLAEFEDLPELERRRDGILPYRGYDRAVLLRELQRLDRAAKGE</sequence>
<protein>
    <recommendedName>
        <fullName evidence="4">Thioredoxin family protein</fullName>
    </recommendedName>
</protein>
<accession>A0ABW3ZL24</accession>
<evidence type="ECO:0008006" key="4">
    <source>
        <dbReference type="Google" id="ProtNLM"/>
    </source>
</evidence>
<evidence type="ECO:0000256" key="1">
    <source>
        <dbReference type="SAM" id="SignalP"/>
    </source>
</evidence>
<evidence type="ECO:0000313" key="3">
    <source>
        <dbReference type="Proteomes" id="UP001597135"/>
    </source>
</evidence>
<comment type="caution">
    <text evidence="2">The sequence shown here is derived from an EMBL/GenBank/DDBJ whole genome shotgun (WGS) entry which is preliminary data.</text>
</comment>
<proteinExistence type="predicted"/>
<reference evidence="3" key="1">
    <citation type="journal article" date="2019" name="Int. J. Syst. Evol. Microbiol.">
        <title>The Global Catalogue of Microorganisms (GCM) 10K type strain sequencing project: providing services to taxonomists for standard genome sequencing and annotation.</title>
        <authorList>
            <consortium name="The Broad Institute Genomics Platform"/>
            <consortium name="The Broad Institute Genome Sequencing Center for Infectious Disease"/>
            <person name="Wu L."/>
            <person name="Ma J."/>
        </authorList>
    </citation>
    <scope>NUCLEOTIDE SEQUENCE [LARGE SCALE GENOMIC DNA]</scope>
    <source>
        <strain evidence="3">CCUG 62953</strain>
    </source>
</reference>
<dbReference type="RefSeq" id="WP_386805033.1">
    <property type="nucleotide sequence ID" value="NZ_JBHTMU010000031.1"/>
</dbReference>
<dbReference type="SUPFAM" id="SSF52833">
    <property type="entry name" value="Thioredoxin-like"/>
    <property type="match status" value="1"/>
</dbReference>
<keyword evidence="1" id="KW-0732">Signal</keyword>